<evidence type="ECO:0000313" key="1">
    <source>
        <dbReference type="EMBL" id="NYE06894.1"/>
    </source>
</evidence>
<reference evidence="2" key="1">
    <citation type="submission" date="2020-07" db="EMBL/GenBank/DDBJ databases">
        <authorList>
            <person name="Partida-Martinez L."/>
            <person name="Huntemann M."/>
            <person name="Clum A."/>
            <person name="Wang J."/>
            <person name="Palaniappan K."/>
            <person name="Ritter S."/>
            <person name="Chen I.-M."/>
            <person name="Stamatis D."/>
            <person name="Reddy T."/>
            <person name="O'Malley R."/>
            <person name="Daum C."/>
            <person name="Shapiro N."/>
            <person name="Ivanova N."/>
            <person name="Kyrpides N."/>
            <person name="Woyke T."/>
        </authorList>
    </citation>
    <scope>NUCLEOTIDE SEQUENCE [LARGE SCALE GENOMIC DNA]</scope>
    <source>
        <strain evidence="2">AT2.8</strain>
    </source>
</reference>
<protein>
    <recommendedName>
        <fullName evidence="3">Amino acid transporter</fullName>
    </recommendedName>
</protein>
<dbReference type="Gene3D" id="3.30.460.40">
    <property type="match status" value="1"/>
</dbReference>
<dbReference type="EMBL" id="JACCBX010000007">
    <property type="protein sequence ID" value="NYE06894.1"/>
    <property type="molecule type" value="Genomic_DNA"/>
</dbReference>
<comment type="caution">
    <text evidence="1">The sequence shown here is derived from an EMBL/GenBank/DDBJ whole genome shotgun (WGS) entry which is preliminary data.</text>
</comment>
<sequence>MRTDYENWEPLTVSNIVALFTDLPITWCLAGGWALDLHLGKQSREHSDIDVIILRDEQVSAYDFLSREWKLYKAQDGVLMPWVQGEFLTDTTDVWVSKNQDSPWAFQVMLVDAFENQWIYRGEKSIKKPLNEIIARTNKWTPYLRPEIQLLYKGGSSKVREKDFFDLQTMLPILSTQEKEWLTLSLQQQFPEGHPWIDLIQKQIPSKTLYNYAKRSIKEC</sequence>
<dbReference type="InterPro" id="IPR019646">
    <property type="entry name" value="Aminoglyc_AdlTrfase"/>
</dbReference>
<evidence type="ECO:0000313" key="2">
    <source>
        <dbReference type="Proteomes" id="UP000548423"/>
    </source>
</evidence>
<accession>A0A852TIF0</accession>
<proteinExistence type="predicted"/>
<reference evidence="2" key="2">
    <citation type="submission" date="2020-08" db="EMBL/GenBank/DDBJ databases">
        <title>The Agave Microbiome: Exploring the role of microbial communities in plant adaptations to desert environments.</title>
        <authorList>
            <person name="Partida-Martinez L.P."/>
        </authorList>
    </citation>
    <scope>NUCLEOTIDE SEQUENCE [LARGE SCALE GENOMIC DNA]</scope>
    <source>
        <strain evidence="2">AT2.8</strain>
    </source>
</reference>
<organism evidence="1 2">
    <name type="scientific">Neobacillus niacini</name>
    <dbReference type="NCBI Taxonomy" id="86668"/>
    <lineage>
        <taxon>Bacteria</taxon>
        <taxon>Bacillati</taxon>
        <taxon>Bacillota</taxon>
        <taxon>Bacilli</taxon>
        <taxon>Bacillales</taxon>
        <taxon>Bacillaceae</taxon>
        <taxon>Neobacillus</taxon>
    </lineage>
</organism>
<dbReference type="Proteomes" id="UP000548423">
    <property type="component" value="Unassembled WGS sequence"/>
</dbReference>
<dbReference type="Pfam" id="PF10706">
    <property type="entry name" value="Aminoglyc_resit"/>
    <property type="match status" value="1"/>
</dbReference>
<gene>
    <name evidence="1" type="ORF">F4694_003674</name>
</gene>
<evidence type="ECO:0008006" key="3">
    <source>
        <dbReference type="Google" id="ProtNLM"/>
    </source>
</evidence>
<name>A0A852TIF0_9BACI</name>
<dbReference type="AlphaFoldDB" id="A0A852TIF0"/>